<name>A0A3B0YNI9_9ZZZZ</name>
<protein>
    <submittedName>
        <fullName evidence="1">Uncharacterized protein</fullName>
    </submittedName>
</protein>
<gene>
    <name evidence="1" type="ORF">MNBD_GAMMA12-2586</name>
</gene>
<proteinExistence type="predicted"/>
<organism evidence="1">
    <name type="scientific">hydrothermal vent metagenome</name>
    <dbReference type="NCBI Taxonomy" id="652676"/>
    <lineage>
        <taxon>unclassified sequences</taxon>
        <taxon>metagenomes</taxon>
        <taxon>ecological metagenomes</taxon>
    </lineage>
</organism>
<sequence>MKIMCTIIFLIIGIIPLQAISKGPGSVVYKPIHGVSVTHIFPNNAQFRYKHIAGIKGFIPVTYRRGRNTRQQRLFIESVTNTHFIVHRKTENHVASGSGIMYKVHYQVLPIRGGFKLVLSPVGVDTYREGLIGRFKIPKFSLQELLQFLQNNRQLVTYEYSLRVGTRSHTVMRNINAYAKKIGQLPGRIDGSSVSYIYSGSGWKSGFTMDSSPSGRGVNLRVRMLLRADKSSANTLDYLRPLNQIKQYIKVGSNSRSQFVAKLRTSVLRFRRKLKVGDYSHCGLVVAVNKPVAKLQTAMGEHWLRIDKLYPKRAMPCKFVDNKYIDP</sequence>
<dbReference type="EMBL" id="UOFL01000114">
    <property type="protein sequence ID" value="VAW76832.1"/>
    <property type="molecule type" value="Genomic_DNA"/>
</dbReference>
<accession>A0A3B0YNI9</accession>
<dbReference type="AlphaFoldDB" id="A0A3B0YNI9"/>
<reference evidence="1" key="1">
    <citation type="submission" date="2018-06" db="EMBL/GenBank/DDBJ databases">
        <authorList>
            <person name="Zhirakovskaya E."/>
        </authorList>
    </citation>
    <scope>NUCLEOTIDE SEQUENCE</scope>
</reference>
<evidence type="ECO:0000313" key="1">
    <source>
        <dbReference type="EMBL" id="VAW76832.1"/>
    </source>
</evidence>